<name>U6JWJ2_9EIME</name>
<reference evidence="3" key="1">
    <citation type="submission" date="2013-10" db="EMBL/GenBank/DDBJ databases">
        <title>Genomic analysis of the causative agents of coccidiosis in chickens.</title>
        <authorList>
            <person name="Reid A.J."/>
            <person name="Blake D."/>
            <person name="Billington K."/>
            <person name="Browne H."/>
            <person name="Dunn M."/>
            <person name="Hung S."/>
            <person name="Kawahara F."/>
            <person name="Miranda-Saavedra D."/>
            <person name="Mourier T."/>
            <person name="Nagra H."/>
            <person name="Otto T.D."/>
            <person name="Rawlings N."/>
            <person name="Sanchez A."/>
            <person name="Sanders M."/>
            <person name="Subramaniam C."/>
            <person name="Tay Y."/>
            <person name="Dear P."/>
            <person name="Doerig C."/>
            <person name="Gruber A."/>
            <person name="Parkinson J."/>
            <person name="Shirley M."/>
            <person name="Wan K.L."/>
            <person name="Berriman M."/>
            <person name="Tomley F."/>
            <person name="Pain A."/>
        </authorList>
    </citation>
    <scope>NUCLEOTIDE SEQUENCE [LARGE SCALE GENOMIC DNA]</scope>
    <source>
        <strain evidence="3">Houghton</strain>
    </source>
</reference>
<feature type="region of interest" description="Disordered" evidence="1">
    <location>
        <begin position="85"/>
        <end position="116"/>
    </location>
</feature>
<evidence type="ECO:0000256" key="2">
    <source>
        <dbReference type="SAM" id="Phobius"/>
    </source>
</evidence>
<feature type="transmembrane region" description="Helical" evidence="2">
    <location>
        <begin position="176"/>
        <end position="201"/>
    </location>
</feature>
<dbReference type="GeneID" id="25378362"/>
<dbReference type="RefSeq" id="XP_013350450.1">
    <property type="nucleotide sequence ID" value="XM_013494996.1"/>
</dbReference>
<sequence>MKLPGFSVPCAEPASFVSELSSASDTHNICLANFEARWLTIADAAKGALHRVLSDCIRRLYIEVHNAASVYGYFDCDRAVKPQRYPPGRQKFSEKPQPREETTETTAASAEHVGRHSSVRPGVVGSFAPQPVGPWGLLCSKVSWLPRFTWLKSASGISSAVAAGAVTVLLSRSSCAQFVIAAPAMFAFAVVASCVIVWGQLELSVRRSSKRIRQLLTDMNLQHKLAGEILRWIQELEVTFKAFPGAFAKKGQRAADAPPSASPCRDSGGQTPYDTSGQLQEVSVIGPPHCQGLPCCQNEGKGEQEWGQLRPNGLRSNVPCAWHLRIRLCQVSAAAANALRTILEEDWASCPALLPQPRWSEWVRTREVPQVSAAAANALRTILEEDWASCPVLLPQPRWSEWVRTREVLCRPTDTVAESLKLTHWAVSPPATASQYSGTLCRASSYKHRSALASMSRNVAASLALLRLPAQSSCSHLKCPENDMSVQGRPGTACRPGQHSVDSGSTVCLTPMNQHTSPEKRQEEGDAHLRSALASMSRNVAASLALLRLPAQTSCYHLKCPENDMSVQGRPDTACRPGQHSVDSGSTVCLTPMNQHTSPEERQEEGDAHLFGFLHLILRHLRVASEEGEKLEKSLRLNREKLEGFKTCDVTRSSEAAPVQPAERETASEETEQPLQPTADEPVQCLEVYTAVGQDSITNKRRFQEEEGVKEAFAEDDPAMDPIVEEQKTGRWCVL</sequence>
<feature type="compositionally biased region" description="Basic and acidic residues" evidence="1">
    <location>
        <begin position="91"/>
        <end position="102"/>
    </location>
</feature>
<feature type="region of interest" description="Disordered" evidence="1">
    <location>
        <begin position="650"/>
        <end position="682"/>
    </location>
</feature>
<dbReference type="Proteomes" id="UP000030744">
    <property type="component" value="Unassembled WGS sequence"/>
</dbReference>
<evidence type="ECO:0000313" key="3">
    <source>
        <dbReference type="EMBL" id="CDJ27873.1"/>
    </source>
</evidence>
<reference evidence="3" key="2">
    <citation type="submission" date="2013-10" db="EMBL/GenBank/DDBJ databases">
        <authorList>
            <person name="Aslett M."/>
        </authorList>
    </citation>
    <scope>NUCLEOTIDE SEQUENCE [LARGE SCALE GENOMIC DNA]</scope>
    <source>
        <strain evidence="3">Houghton</strain>
    </source>
</reference>
<keyword evidence="2" id="KW-1133">Transmembrane helix</keyword>
<keyword evidence="2" id="KW-0812">Transmembrane</keyword>
<keyword evidence="4" id="KW-1185">Reference proteome</keyword>
<accession>U6JWJ2</accession>
<evidence type="ECO:0008006" key="5">
    <source>
        <dbReference type="Google" id="ProtNLM"/>
    </source>
</evidence>
<dbReference type="EMBL" id="HG680410">
    <property type="protein sequence ID" value="CDJ27873.1"/>
    <property type="molecule type" value="Genomic_DNA"/>
</dbReference>
<evidence type="ECO:0000313" key="4">
    <source>
        <dbReference type="Proteomes" id="UP000030744"/>
    </source>
</evidence>
<feature type="compositionally biased region" description="Basic and acidic residues" evidence="1">
    <location>
        <begin position="702"/>
        <end position="713"/>
    </location>
</feature>
<dbReference type="VEuPathDB" id="ToxoDB:EMH_0035700"/>
<dbReference type="AlphaFoldDB" id="U6JWJ2"/>
<protein>
    <recommendedName>
        <fullName evidence="5">Transmembrane protein</fullName>
    </recommendedName>
</protein>
<evidence type="ECO:0000256" key="1">
    <source>
        <dbReference type="SAM" id="MobiDB-lite"/>
    </source>
</evidence>
<feature type="region of interest" description="Disordered" evidence="1">
    <location>
        <begin position="251"/>
        <end position="273"/>
    </location>
</feature>
<feature type="region of interest" description="Disordered" evidence="1">
    <location>
        <begin position="697"/>
        <end position="722"/>
    </location>
</feature>
<dbReference type="OrthoDB" id="346048at2759"/>
<organism evidence="3 4">
    <name type="scientific">Eimeria mitis</name>
    <dbReference type="NCBI Taxonomy" id="44415"/>
    <lineage>
        <taxon>Eukaryota</taxon>
        <taxon>Sar</taxon>
        <taxon>Alveolata</taxon>
        <taxon>Apicomplexa</taxon>
        <taxon>Conoidasida</taxon>
        <taxon>Coccidia</taxon>
        <taxon>Eucoccidiorida</taxon>
        <taxon>Eimeriorina</taxon>
        <taxon>Eimeriidae</taxon>
        <taxon>Eimeria</taxon>
    </lineage>
</organism>
<proteinExistence type="predicted"/>
<feature type="transmembrane region" description="Helical" evidence="2">
    <location>
        <begin position="150"/>
        <end position="170"/>
    </location>
</feature>
<keyword evidence="2" id="KW-0472">Membrane</keyword>
<gene>
    <name evidence="3" type="ORF">EMH_0035700</name>
</gene>